<dbReference type="AlphaFoldDB" id="A0A452GMB6"/>
<evidence type="ECO:0008006" key="4">
    <source>
        <dbReference type="Google" id="ProtNLM"/>
    </source>
</evidence>
<dbReference type="InterPro" id="IPR031518">
    <property type="entry name" value="DUF4693"/>
</dbReference>
<feature type="region of interest" description="Disordered" evidence="1">
    <location>
        <begin position="44"/>
        <end position="72"/>
    </location>
</feature>
<feature type="compositionally biased region" description="Basic and acidic residues" evidence="1">
    <location>
        <begin position="104"/>
        <end position="113"/>
    </location>
</feature>
<dbReference type="PANTHER" id="PTHR14870">
    <property type="entry name" value="TUBULIN EPSILON AND DELTA COMPLEX PROTEIN 2"/>
    <property type="match status" value="1"/>
</dbReference>
<name>A0A452GMB6_9SAUR</name>
<evidence type="ECO:0000313" key="2">
    <source>
        <dbReference type="Ensembl" id="ENSGAGP00000002953.1"/>
    </source>
</evidence>
<organism evidence="2 3">
    <name type="scientific">Gopherus agassizii</name>
    <name type="common">Agassiz's desert tortoise</name>
    <dbReference type="NCBI Taxonomy" id="38772"/>
    <lineage>
        <taxon>Eukaryota</taxon>
        <taxon>Metazoa</taxon>
        <taxon>Chordata</taxon>
        <taxon>Craniata</taxon>
        <taxon>Vertebrata</taxon>
        <taxon>Euteleostomi</taxon>
        <taxon>Archelosauria</taxon>
        <taxon>Testudinata</taxon>
        <taxon>Testudines</taxon>
        <taxon>Cryptodira</taxon>
        <taxon>Durocryptodira</taxon>
        <taxon>Testudinoidea</taxon>
        <taxon>Testudinidae</taxon>
        <taxon>Gopherus</taxon>
    </lineage>
</organism>
<sequence>MKVKPNCGSISRLVSILSQALEDCAEQKKKLEDNLTLCRALLGDWKVQTPESPKPENGPKSDQESEPSPKELEQLELLNKALERALRVRKSTLRNPLEALGAAEGKKGTEKKPATSAVRMQQAPLSKESVPKTIKVTSVRKKASSSKKLPAYMLKAPYRTDPVKAPTSHSSRAPKVAGKGSTKGSALQQVRKTVSTASVIQQGFCAAAEPPGSPSSPLHQQQSSSSFGGSANGENSAAVILQGVNPENDCRGSLAESPVTQSHTAGDIPVGSTVGSTFTLQEKGSLLKLPLPYRKAYSRNSRLWEKCRLCQSSSATAAARSCFLERMQATFCSSAPAFSPAEIEEEVMVLRDAHSLLSQYMEAETTGHPTWEREYECLLTLEGLQDTASQCLHKLQLLQAAAESQVVVHPADCTHCVGTSPADCAPLRGRRCGDTGVLATPLLFYSSFQELRDIAALKLQVLMLRQQIDIQKVLIAELLPILESRLPHDDSPSHLYRSVYTQLCEGGERFPVLMNDELPD</sequence>
<evidence type="ECO:0000256" key="1">
    <source>
        <dbReference type="SAM" id="MobiDB-lite"/>
    </source>
</evidence>
<feature type="region of interest" description="Disordered" evidence="1">
    <location>
        <begin position="250"/>
        <end position="272"/>
    </location>
</feature>
<feature type="region of interest" description="Disordered" evidence="1">
    <location>
        <begin position="206"/>
        <end position="232"/>
    </location>
</feature>
<dbReference type="Ensembl" id="ENSGAGT00000003385.1">
    <property type="protein sequence ID" value="ENSGAGP00000002953.1"/>
    <property type="gene ID" value="ENSGAGG00000002354.1"/>
</dbReference>
<reference evidence="2" key="3">
    <citation type="submission" date="2025-09" db="UniProtKB">
        <authorList>
            <consortium name="Ensembl"/>
        </authorList>
    </citation>
    <scope>IDENTIFICATION</scope>
</reference>
<feature type="compositionally biased region" description="Basic and acidic residues" evidence="1">
    <location>
        <begin position="53"/>
        <end position="72"/>
    </location>
</feature>
<dbReference type="PANTHER" id="PTHR14870:SF1">
    <property type="entry name" value="TUBULIN EPSILON AND DELTA COMPLEX PROTEIN 2"/>
    <property type="match status" value="1"/>
</dbReference>
<feature type="region of interest" description="Disordered" evidence="1">
    <location>
        <begin position="99"/>
        <end position="129"/>
    </location>
</feature>
<protein>
    <recommendedName>
        <fullName evidence="4">Tubulin epsilon and delta complex 2</fullName>
    </recommendedName>
</protein>
<keyword evidence="3" id="KW-1185">Reference proteome</keyword>
<proteinExistence type="predicted"/>
<feature type="region of interest" description="Disordered" evidence="1">
    <location>
        <begin position="160"/>
        <end position="190"/>
    </location>
</feature>
<reference evidence="2" key="2">
    <citation type="submission" date="2025-08" db="UniProtKB">
        <authorList>
            <consortium name="Ensembl"/>
        </authorList>
    </citation>
    <scope>IDENTIFICATION</scope>
</reference>
<accession>A0A452GMB6</accession>
<evidence type="ECO:0000313" key="3">
    <source>
        <dbReference type="Proteomes" id="UP000291020"/>
    </source>
</evidence>
<reference evidence="3" key="1">
    <citation type="journal article" date="2017" name="PLoS ONE">
        <title>The Agassiz's desert tortoise genome provides a resource for the conservation of a threatened species.</title>
        <authorList>
            <person name="Tollis M."/>
            <person name="DeNardo D.F."/>
            <person name="Cornelius J.A."/>
            <person name="Dolby G.A."/>
            <person name="Edwards T."/>
            <person name="Henen B.T."/>
            <person name="Karl A.E."/>
            <person name="Murphy R.W."/>
            <person name="Kusumi K."/>
        </authorList>
    </citation>
    <scope>NUCLEOTIDE SEQUENCE [LARGE SCALE GENOMIC DNA]</scope>
</reference>
<dbReference type="Proteomes" id="UP000291020">
    <property type="component" value="Unassembled WGS sequence"/>
</dbReference>
<dbReference type="Pfam" id="PF15764">
    <property type="entry name" value="DUF4693"/>
    <property type="match status" value="1"/>
</dbReference>